<name>A0ABN1TYQ8_9ACTN</name>
<feature type="region of interest" description="Disordered" evidence="1">
    <location>
        <begin position="27"/>
        <end position="47"/>
    </location>
</feature>
<keyword evidence="4" id="KW-1185">Reference proteome</keyword>
<dbReference type="PANTHER" id="PTHR10151:SF120">
    <property type="entry name" value="BIS(5'-ADENOSYL)-TRIPHOSPHATASE"/>
    <property type="match status" value="1"/>
</dbReference>
<evidence type="ECO:0000313" key="4">
    <source>
        <dbReference type="Proteomes" id="UP001501581"/>
    </source>
</evidence>
<dbReference type="RefSeq" id="WP_343995824.1">
    <property type="nucleotide sequence ID" value="NZ_BAAALG010000012.1"/>
</dbReference>
<dbReference type="SUPFAM" id="SSF53649">
    <property type="entry name" value="Alkaline phosphatase-like"/>
    <property type="match status" value="1"/>
</dbReference>
<dbReference type="PROSITE" id="PS51257">
    <property type="entry name" value="PROKAR_LIPOPROTEIN"/>
    <property type="match status" value="1"/>
</dbReference>
<feature type="signal peptide" evidence="2">
    <location>
        <begin position="1"/>
        <end position="28"/>
    </location>
</feature>
<dbReference type="Pfam" id="PF01663">
    <property type="entry name" value="Phosphodiest"/>
    <property type="match status" value="1"/>
</dbReference>
<accession>A0ABN1TYQ8</accession>
<sequence length="348" mass="37076">MGIPTRHRLRPFGVAVATLTLVAASGCAGDSGDPRPDETAVASAHRPAEHPARVVLISVDGLNPTAITKLGRAGTPNLHRLLREGSGTLNARTLVERTITLPNHTGMLTGRRVDARHGGHGVTVNHDPGTTVHRYAGERVASIFDVVDDAGRSTALYASKEKFAFFKRSWPTSIDRYVWRTSNAKLIRKVRAGLTSSPAALTFVHLSAPDVAGHAHGFLTPRYLDAVKHVDRLLGTLIRTVRGDAGLRTSTAIVVTADHGGPRNDKLHSVRTLRANYRVPVLAWGPGIEPGNLYALNPAFKNPGTGRPGYGGKQPIRNGMVANLALSLLGLGPVPGSTLDKAQRLRVG</sequence>
<dbReference type="InterPro" id="IPR017850">
    <property type="entry name" value="Alkaline_phosphatase_core_sf"/>
</dbReference>
<dbReference type="EMBL" id="BAAALG010000012">
    <property type="protein sequence ID" value="GAA1109190.1"/>
    <property type="molecule type" value="Genomic_DNA"/>
</dbReference>
<dbReference type="Gene3D" id="3.40.720.10">
    <property type="entry name" value="Alkaline Phosphatase, subunit A"/>
    <property type="match status" value="1"/>
</dbReference>
<evidence type="ECO:0000256" key="2">
    <source>
        <dbReference type="SAM" id="SignalP"/>
    </source>
</evidence>
<feature type="chain" id="PRO_5045232529" description="Type I phosphodiesterase / nucleotide pyrophosphatase" evidence="2">
    <location>
        <begin position="29"/>
        <end position="348"/>
    </location>
</feature>
<evidence type="ECO:0000256" key="1">
    <source>
        <dbReference type="SAM" id="MobiDB-lite"/>
    </source>
</evidence>
<organism evidence="3 4">
    <name type="scientific">Nocardioides dubius</name>
    <dbReference type="NCBI Taxonomy" id="317019"/>
    <lineage>
        <taxon>Bacteria</taxon>
        <taxon>Bacillati</taxon>
        <taxon>Actinomycetota</taxon>
        <taxon>Actinomycetes</taxon>
        <taxon>Propionibacteriales</taxon>
        <taxon>Nocardioidaceae</taxon>
        <taxon>Nocardioides</taxon>
    </lineage>
</organism>
<evidence type="ECO:0008006" key="5">
    <source>
        <dbReference type="Google" id="ProtNLM"/>
    </source>
</evidence>
<protein>
    <recommendedName>
        <fullName evidence="5">Type I phosphodiesterase / nucleotide pyrophosphatase</fullName>
    </recommendedName>
</protein>
<gene>
    <name evidence="3" type="ORF">GCM10009668_31860</name>
</gene>
<reference evidence="3 4" key="1">
    <citation type="journal article" date="2019" name="Int. J. Syst. Evol. Microbiol.">
        <title>The Global Catalogue of Microorganisms (GCM) 10K type strain sequencing project: providing services to taxonomists for standard genome sequencing and annotation.</title>
        <authorList>
            <consortium name="The Broad Institute Genomics Platform"/>
            <consortium name="The Broad Institute Genome Sequencing Center for Infectious Disease"/>
            <person name="Wu L."/>
            <person name="Ma J."/>
        </authorList>
    </citation>
    <scope>NUCLEOTIDE SEQUENCE [LARGE SCALE GENOMIC DNA]</scope>
    <source>
        <strain evidence="3 4">JCM 13008</strain>
    </source>
</reference>
<keyword evidence="2" id="KW-0732">Signal</keyword>
<evidence type="ECO:0000313" key="3">
    <source>
        <dbReference type="EMBL" id="GAA1109190.1"/>
    </source>
</evidence>
<proteinExistence type="predicted"/>
<dbReference type="Proteomes" id="UP001501581">
    <property type="component" value="Unassembled WGS sequence"/>
</dbReference>
<comment type="caution">
    <text evidence="3">The sequence shown here is derived from an EMBL/GenBank/DDBJ whole genome shotgun (WGS) entry which is preliminary data.</text>
</comment>
<dbReference type="InterPro" id="IPR002591">
    <property type="entry name" value="Phosphodiest/P_Trfase"/>
</dbReference>
<dbReference type="PANTHER" id="PTHR10151">
    <property type="entry name" value="ECTONUCLEOTIDE PYROPHOSPHATASE/PHOSPHODIESTERASE"/>
    <property type="match status" value="1"/>
</dbReference>